<dbReference type="AlphaFoldDB" id="A0A9D1DPY6"/>
<proteinExistence type="predicted"/>
<reference evidence="1" key="2">
    <citation type="journal article" date="2021" name="PeerJ">
        <title>Extensive microbial diversity within the chicken gut microbiome revealed by metagenomics and culture.</title>
        <authorList>
            <person name="Gilroy R."/>
            <person name="Ravi A."/>
            <person name="Getino M."/>
            <person name="Pursley I."/>
            <person name="Horton D.L."/>
            <person name="Alikhan N.F."/>
            <person name="Baker D."/>
            <person name="Gharbi K."/>
            <person name="Hall N."/>
            <person name="Watson M."/>
            <person name="Adriaenssens E.M."/>
            <person name="Foster-Nyarko E."/>
            <person name="Jarju S."/>
            <person name="Secka A."/>
            <person name="Antonio M."/>
            <person name="Oren A."/>
            <person name="Chaudhuri R.R."/>
            <person name="La Ragione R."/>
            <person name="Hildebrand F."/>
            <person name="Pallen M.J."/>
        </authorList>
    </citation>
    <scope>NUCLEOTIDE SEQUENCE</scope>
    <source>
        <strain evidence="1">ChiSjej1B19-7085</strain>
    </source>
</reference>
<evidence type="ECO:0000313" key="2">
    <source>
        <dbReference type="Proteomes" id="UP000886785"/>
    </source>
</evidence>
<reference evidence="1" key="1">
    <citation type="submission" date="2020-10" db="EMBL/GenBank/DDBJ databases">
        <authorList>
            <person name="Gilroy R."/>
        </authorList>
    </citation>
    <scope>NUCLEOTIDE SEQUENCE</scope>
    <source>
        <strain evidence="1">ChiSjej1B19-7085</strain>
    </source>
</reference>
<dbReference type="EMBL" id="DVHF01000046">
    <property type="protein sequence ID" value="HIR56803.1"/>
    <property type="molecule type" value="Genomic_DNA"/>
</dbReference>
<protein>
    <submittedName>
        <fullName evidence="1">Uncharacterized protein</fullName>
    </submittedName>
</protein>
<evidence type="ECO:0000313" key="1">
    <source>
        <dbReference type="EMBL" id="HIR56803.1"/>
    </source>
</evidence>
<comment type="caution">
    <text evidence="1">The sequence shown here is derived from an EMBL/GenBank/DDBJ whole genome shotgun (WGS) entry which is preliminary data.</text>
</comment>
<sequence>MITARVEILKEVFYPFKENGYTLCFQYCTYCFSNNTQQNGYRFIWRRPDGTLQAARGQARIPSVSVLLELVAKALQEGWGANINELSFEDAEEIETET</sequence>
<accession>A0A9D1DPY6</accession>
<organism evidence="1 2">
    <name type="scientific">Candidatus Gallacutalibacter pullicola</name>
    <dbReference type="NCBI Taxonomy" id="2840830"/>
    <lineage>
        <taxon>Bacteria</taxon>
        <taxon>Bacillati</taxon>
        <taxon>Bacillota</taxon>
        <taxon>Clostridia</taxon>
        <taxon>Eubacteriales</taxon>
        <taxon>Candidatus Gallacutalibacter</taxon>
    </lineage>
</organism>
<name>A0A9D1DPY6_9FIRM</name>
<dbReference type="Proteomes" id="UP000886785">
    <property type="component" value="Unassembled WGS sequence"/>
</dbReference>
<gene>
    <name evidence="1" type="ORF">IAA54_03975</name>
</gene>